<evidence type="ECO:0000256" key="2">
    <source>
        <dbReference type="ARBA" id="ARBA00013855"/>
    </source>
</evidence>
<dbReference type="NCBIfam" id="TIGR00219">
    <property type="entry name" value="mreC"/>
    <property type="match status" value="1"/>
</dbReference>
<keyword evidence="7" id="KW-1133">Transmembrane helix</keyword>
<dbReference type="PIRSF" id="PIRSF038471">
    <property type="entry name" value="MreC"/>
    <property type="match status" value="1"/>
</dbReference>
<evidence type="ECO:0000259" key="8">
    <source>
        <dbReference type="Pfam" id="PF04085"/>
    </source>
</evidence>
<dbReference type="Gene3D" id="2.40.10.350">
    <property type="entry name" value="Rod shape-determining protein MreC, domain 2"/>
    <property type="match status" value="1"/>
</dbReference>
<comment type="caution">
    <text evidence="9">The sequence shown here is derived from an EMBL/GenBank/DDBJ whole genome shotgun (WGS) entry which is preliminary data.</text>
</comment>
<keyword evidence="7" id="KW-0812">Transmembrane</keyword>
<evidence type="ECO:0000256" key="7">
    <source>
        <dbReference type="SAM" id="Phobius"/>
    </source>
</evidence>
<sequence>MLRFLNSFWFNFKEYIILSALVIFSLFIISQNQSPAVQKVRAIAFGTFASVTSIVSDIFNIKGLKKENEQLRETNAKLMLQLSKLREAAIVNDELKEMLALKDSSGFPLISASVVSKSFSRVQGTITLNVGSSDSVKVGMPVITDKGLVGIIYSVSSNYSIARTLQNVDLKITVKDERTRENGLMKWNGEKLVIINVPKTYQIKKGDRIVTSELSSLVPFPIPVGVAAGSNNVETGIFNEIQVIPFVDFTKVENVFVLKTVASKEIDELELNFLKKFQ</sequence>
<dbReference type="PANTHER" id="PTHR34138">
    <property type="entry name" value="CELL SHAPE-DETERMINING PROTEIN MREC"/>
    <property type="match status" value="1"/>
</dbReference>
<feature type="coiled-coil region" evidence="6">
    <location>
        <begin position="61"/>
        <end position="88"/>
    </location>
</feature>
<evidence type="ECO:0000256" key="1">
    <source>
        <dbReference type="ARBA" id="ARBA00009369"/>
    </source>
</evidence>
<dbReference type="InterPro" id="IPR042175">
    <property type="entry name" value="Cell/Rod_MreC_2"/>
</dbReference>
<evidence type="ECO:0000256" key="5">
    <source>
        <dbReference type="PIRNR" id="PIRNR038471"/>
    </source>
</evidence>
<evidence type="ECO:0000256" key="6">
    <source>
        <dbReference type="SAM" id="Coils"/>
    </source>
</evidence>
<comment type="similarity">
    <text evidence="1 5">Belongs to the MreC family.</text>
</comment>
<evidence type="ECO:0000313" key="9">
    <source>
        <dbReference type="EMBL" id="HGT48681.1"/>
    </source>
</evidence>
<keyword evidence="7" id="KW-0472">Membrane</keyword>
<dbReference type="AlphaFoldDB" id="A0A832DP35"/>
<gene>
    <name evidence="9" type="primary">mreC</name>
    <name evidence="9" type="ORF">ENS56_11640</name>
</gene>
<accession>A0A832DP35</accession>
<feature type="transmembrane region" description="Helical" evidence="7">
    <location>
        <begin position="12"/>
        <end position="30"/>
    </location>
</feature>
<proteinExistence type="inferred from homology"/>
<comment type="function">
    <text evidence="5">Involved in formation and maintenance of cell shape.</text>
</comment>
<dbReference type="Gene3D" id="2.40.10.340">
    <property type="entry name" value="Rod shape-determining protein MreC, domain 1"/>
    <property type="match status" value="1"/>
</dbReference>
<dbReference type="GO" id="GO:0005886">
    <property type="term" value="C:plasma membrane"/>
    <property type="evidence" value="ECO:0007669"/>
    <property type="project" value="TreeGrafter"/>
</dbReference>
<dbReference type="PANTHER" id="PTHR34138:SF1">
    <property type="entry name" value="CELL SHAPE-DETERMINING PROTEIN MREC"/>
    <property type="match status" value="1"/>
</dbReference>
<evidence type="ECO:0000256" key="4">
    <source>
        <dbReference type="ARBA" id="ARBA00032089"/>
    </source>
</evidence>
<keyword evidence="3 5" id="KW-0133">Cell shape</keyword>
<dbReference type="EMBL" id="DSVI01000019">
    <property type="protein sequence ID" value="HGT48681.1"/>
    <property type="molecule type" value="Genomic_DNA"/>
</dbReference>
<dbReference type="InterPro" id="IPR042177">
    <property type="entry name" value="Cell/Rod_1"/>
</dbReference>
<dbReference type="Pfam" id="PF04085">
    <property type="entry name" value="MreC"/>
    <property type="match status" value="1"/>
</dbReference>
<protein>
    <recommendedName>
        <fullName evidence="2 5">Cell shape-determining protein MreC</fullName>
    </recommendedName>
    <alternativeName>
        <fullName evidence="4 5">Cell shape protein MreC</fullName>
    </alternativeName>
</protein>
<reference evidence="9" key="1">
    <citation type="journal article" date="2020" name="mSystems">
        <title>Genome- and Community-Level Interaction Insights into Carbon Utilization and Element Cycling Functions of Hydrothermarchaeota in Hydrothermal Sediment.</title>
        <authorList>
            <person name="Zhou Z."/>
            <person name="Liu Y."/>
            <person name="Xu W."/>
            <person name="Pan J."/>
            <person name="Luo Z.H."/>
            <person name="Li M."/>
        </authorList>
    </citation>
    <scope>NUCLEOTIDE SEQUENCE [LARGE SCALE GENOMIC DNA]</scope>
    <source>
        <strain evidence="9">SpSt-500</strain>
    </source>
</reference>
<evidence type="ECO:0000256" key="3">
    <source>
        <dbReference type="ARBA" id="ARBA00022960"/>
    </source>
</evidence>
<dbReference type="InterPro" id="IPR007221">
    <property type="entry name" value="MreC"/>
</dbReference>
<keyword evidence="6" id="KW-0175">Coiled coil</keyword>
<name>A0A832DP35_9BACT</name>
<organism evidence="9">
    <name type="scientific">Ignavibacterium album</name>
    <dbReference type="NCBI Taxonomy" id="591197"/>
    <lineage>
        <taxon>Bacteria</taxon>
        <taxon>Pseudomonadati</taxon>
        <taxon>Ignavibacteriota</taxon>
        <taxon>Ignavibacteria</taxon>
        <taxon>Ignavibacteriales</taxon>
        <taxon>Ignavibacteriaceae</taxon>
        <taxon>Ignavibacterium</taxon>
    </lineage>
</organism>
<feature type="domain" description="Rod shape-determining protein MreC beta-barrel core" evidence="8">
    <location>
        <begin position="114"/>
        <end position="259"/>
    </location>
</feature>
<dbReference type="GO" id="GO:0008360">
    <property type="term" value="P:regulation of cell shape"/>
    <property type="evidence" value="ECO:0007669"/>
    <property type="project" value="UniProtKB-KW"/>
</dbReference>
<dbReference type="InterPro" id="IPR055342">
    <property type="entry name" value="MreC_beta-barrel_core"/>
</dbReference>